<evidence type="ECO:0000313" key="2">
    <source>
        <dbReference type="EMBL" id="MBB3729560.1"/>
    </source>
</evidence>
<keyword evidence="3" id="KW-1185">Reference proteome</keyword>
<dbReference type="AlphaFoldDB" id="A0A7W5V9A9"/>
<keyword evidence="1" id="KW-0812">Transmembrane</keyword>
<dbReference type="Gene3D" id="2.160.20.80">
    <property type="entry name" value="E3 ubiquitin-protein ligase SopA"/>
    <property type="match status" value="1"/>
</dbReference>
<organism evidence="2 3">
    <name type="scientific">Nonomuraea dietziae</name>
    <dbReference type="NCBI Taxonomy" id="65515"/>
    <lineage>
        <taxon>Bacteria</taxon>
        <taxon>Bacillati</taxon>
        <taxon>Actinomycetota</taxon>
        <taxon>Actinomycetes</taxon>
        <taxon>Streptosporangiales</taxon>
        <taxon>Streptosporangiaceae</taxon>
        <taxon>Nonomuraea</taxon>
    </lineage>
</organism>
<evidence type="ECO:0000256" key="1">
    <source>
        <dbReference type="SAM" id="Phobius"/>
    </source>
</evidence>
<evidence type="ECO:0000313" key="3">
    <source>
        <dbReference type="Proteomes" id="UP000579945"/>
    </source>
</evidence>
<keyword evidence="1" id="KW-0472">Membrane</keyword>
<reference evidence="2 3" key="1">
    <citation type="submission" date="2020-08" db="EMBL/GenBank/DDBJ databases">
        <title>Sequencing the genomes of 1000 actinobacteria strains.</title>
        <authorList>
            <person name="Klenk H.-P."/>
        </authorList>
    </citation>
    <scope>NUCLEOTIDE SEQUENCE [LARGE SCALE GENOMIC DNA]</scope>
    <source>
        <strain evidence="2 3">DSM 44320</strain>
    </source>
</reference>
<proteinExistence type="predicted"/>
<dbReference type="RefSeq" id="WP_183653002.1">
    <property type="nucleotide sequence ID" value="NZ_BAAAXX010000021.1"/>
</dbReference>
<dbReference type="EMBL" id="JACIBV010000001">
    <property type="protein sequence ID" value="MBB3729560.1"/>
    <property type="molecule type" value="Genomic_DNA"/>
</dbReference>
<accession>A0A7W5V9A9</accession>
<dbReference type="Proteomes" id="UP000579945">
    <property type="component" value="Unassembled WGS sequence"/>
</dbReference>
<sequence length="610" mass="65036">MTNDAMRSLPHRLREAAARGVLVDLRTGDPGADDVMGSDRWDTDRTVPAETLRAVLLGGVERVPGEVAAVRLAGARISGVLDLSHADVEIPLFLTACSFTHTPDLTWSRLRTVELDGCAVPGLTARFAQVEGSVTLTSSVIRKRADLSGARVGGQLDLSGSRLSPPDDVAFDGSGLLVEADLIGRQGLVSTGEVRLQGARVAGSVHLEEATFTGEVRLRNANVSGDLVLSDASMDNAGGTVLDAEHLNVGGSMLCSRVTTHGEIKLYSAHVTGQLVFIGARLDNPGGSAVISEDGLITGGSVLFNDAVVRGAIVMYRATVGGMLSFMNARLEHPGATALALDGLRVESLLHCGGTFTAEGGIRLGGARIGAAFTLDGALLSNPDGHALRCADATMAVLRLRTRKPIVGTVDVRHAHVGNLDDDLSSWPEHLRLDGFTYDALVSPATVEERLAWIGRDTNGHRLRQPYEHLSAVYRRLGDDAAARQVLLIKHRRGRVELPWYGRAWGRLQDVTVGYGFRPLRAAAWLVGLLVAGTAVYALNPPKPLEAGKAPAFNPPFYTLDLLLPVIDFGQERAFNPTGPWQWLAYALVLSGWILATTIVAAVTRSLNRQ</sequence>
<gene>
    <name evidence="2" type="ORF">FHR33_005420</name>
</gene>
<comment type="caution">
    <text evidence="2">The sequence shown here is derived from an EMBL/GenBank/DDBJ whole genome shotgun (WGS) entry which is preliminary data.</text>
</comment>
<name>A0A7W5V9A9_9ACTN</name>
<keyword evidence="1" id="KW-1133">Transmembrane helix</keyword>
<protein>
    <submittedName>
        <fullName evidence="2">Uncharacterized protein YjbI with pentapeptide repeats</fullName>
    </submittedName>
</protein>
<feature type="transmembrane region" description="Helical" evidence="1">
    <location>
        <begin position="583"/>
        <end position="604"/>
    </location>
</feature>
<dbReference type="GeneID" id="95391741"/>